<evidence type="ECO:0000259" key="2">
    <source>
        <dbReference type="Pfam" id="PF00248"/>
    </source>
</evidence>
<dbReference type="PANTHER" id="PTHR43625:SF40">
    <property type="entry name" value="ALDO-KETO REDUCTASE YAKC [NADP(+)]"/>
    <property type="match status" value="1"/>
</dbReference>
<dbReference type="InterPro" id="IPR050791">
    <property type="entry name" value="Aldo-Keto_reductase"/>
</dbReference>
<dbReference type="Pfam" id="PF00248">
    <property type="entry name" value="Aldo_ket_red"/>
    <property type="match status" value="1"/>
</dbReference>
<dbReference type="AlphaFoldDB" id="A0A4Y8X3C0"/>
<dbReference type="InterPro" id="IPR023210">
    <property type="entry name" value="NADP_OxRdtase_dom"/>
</dbReference>
<keyword evidence="1" id="KW-0560">Oxidoreductase</keyword>
<dbReference type="EMBL" id="JACHMC010000001">
    <property type="protein sequence ID" value="MBB4883395.1"/>
    <property type="molecule type" value="Genomic_DNA"/>
</dbReference>
<name>A0A4Y8X3C0_9MICC</name>
<feature type="domain" description="NADP-dependent oxidoreductase" evidence="2">
    <location>
        <begin position="23"/>
        <end position="110"/>
    </location>
</feature>
<dbReference type="OrthoDB" id="9768793at2"/>
<dbReference type="PANTHER" id="PTHR43625">
    <property type="entry name" value="AFLATOXIN B1 ALDEHYDE REDUCTASE"/>
    <property type="match status" value="1"/>
</dbReference>
<sequence length="220" mass="23858">MTASDVLDPSSPRRLAGRTVRPVGLGCMNLVHGYSGFPSEAEAEDLLVRVVEDGTDHLDTATLYGGGRSEELVGRALRRLGPAARERVLLASKGGLTPDPDRPVDGRPEEDMRHRMPRFQEPAWPSNLALRERLAEEARRLGTTTASLAVAWVLARGEDVVAIPGTTSWDHWTEDRDGQTVRLTADDVARLDALVNHATVAGSRYNDAQQASVDTESSPS</sequence>
<dbReference type="GO" id="GO:0016491">
    <property type="term" value="F:oxidoreductase activity"/>
    <property type="evidence" value="ECO:0007669"/>
    <property type="project" value="UniProtKB-KW"/>
</dbReference>
<gene>
    <name evidence="3" type="ORF">BJ976_001746</name>
</gene>
<reference evidence="3 4" key="1">
    <citation type="submission" date="2020-08" db="EMBL/GenBank/DDBJ databases">
        <title>Sequencing the genomes of 1000 actinobacteria strains.</title>
        <authorList>
            <person name="Klenk H.-P."/>
        </authorList>
    </citation>
    <scope>NUCLEOTIDE SEQUENCE [LARGE SCALE GENOMIC DNA]</scope>
    <source>
        <strain evidence="3 4">DSM 19079</strain>
    </source>
</reference>
<comment type="caution">
    <text evidence="3">The sequence shown here is derived from an EMBL/GenBank/DDBJ whole genome shotgun (WGS) entry which is preliminary data.</text>
</comment>
<dbReference type="GO" id="GO:0005737">
    <property type="term" value="C:cytoplasm"/>
    <property type="evidence" value="ECO:0007669"/>
    <property type="project" value="TreeGrafter"/>
</dbReference>
<evidence type="ECO:0000313" key="4">
    <source>
        <dbReference type="Proteomes" id="UP000560081"/>
    </source>
</evidence>
<dbReference type="RefSeq" id="WP_135030033.1">
    <property type="nucleotide sequence ID" value="NZ_BMLA01000002.1"/>
</dbReference>
<organism evidence="3 4">
    <name type="scientific">Micrococcus flavus</name>
    <dbReference type="NCBI Taxonomy" id="384602"/>
    <lineage>
        <taxon>Bacteria</taxon>
        <taxon>Bacillati</taxon>
        <taxon>Actinomycetota</taxon>
        <taxon>Actinomycetes</taxon>
        <taxon>Micrococcales</taxon>
        <taxon>Micrococcaceae</taxon>
        <taxon>Micrococcus</taxon>
    </lineage>
</organism>
<protein>
    <submittedName>
        <fullName evidence="3">Aryl-alcohol dehydrogenase-like predicted oxidoreductase</fullName>
    </submittedName>
</protein>
<accession>A0A4Y8X3C0</accession>
<dbReference type="Gene3D" id="3.20.20.100">
    <property type="entry name" value="NADP-dependent oxidoreductase domain"/>
    <property type="match status" value="2"/>
</dbReference>
<proteinExistence type="predicted"/>
<dbReference type="SUPFAM" id="SSF51430">
    <property type="entry name" value="NAD(P)-linked oxidoreductase"/>
    <property type="match status" value="1"/>
</dbReference>
<evidence type="ECO:0000256" key="1">
    <source>
        <dbReference type="ARBA" id="ARBA00023002"/>
    </source>
</evidence>
<evidence type="ECO:0000313" key="3">
    <source>
        <dbReference type="EMBL" id="MBB4883395.1"/>
    </source>
</evidence>
<dbReference type="InterPro" id="IPR036812">
    <property type="entry name" value="NAD(P)_OxRdtase_dom_sf"/>
</dbReference>
<keyword evidence="4" id="KW-1185">Reference proteome</keyword>
<dbReference type="Proteomes" id="UP000560081">
    <property type="component" value="Unassembled WGS sequence"/>
</dbReference>